<dbReference type="EMBL" id="CP144699">
    <property type="protein sequence ID" value="WVZ21050.1"/>
    <property type="molecule type" value="Genomic_DNA"/>
</dbReference>
<name>A0AAQ3P3P9_VIGMU</name>
<evidence type="ECO:0000313" key="3">
    <source>
        <dbReference type="Proteomes" id="UP001374535"/>
    </source>
</evidence>
<feature type="region of interest" description="Disordered" evidence="1">
    <location>
        <begin position="1"/>
        <end position="80"/>
    </location>
</feature>
<reference evidence="2 3" key="1">
    <citation type="journal article" date="2023" name="Life. Sci Alliance">
        <title>Evolutionary insights into 3D genome organization and epigenetic landscape of Vigna mungo.</title>
        <authorList>
            <person name="Junaid A."/>
            <person name="Singh B."/>
            <person name="Bhatia S."/>
        </authorList>
    </citation>
    <scope>NUCLEOTIDE SEQUENCE [LARGE SCALE GENOMIC DNA]</scope>
    <source>
        <strain evidence="2">Urdbean</strain>
    </source>
</reference>
<feature type="compositionally biased region" description="Low complexity" evidence="1">
    <location>
        <begin position="53"/>
        <end position="80"/>
    </location>
</feature>
<feature type="non-terminal residue" evidence="2">
    <location>
        <position position="1"/>
    </location>
</feature>
<dbReference type="AlphaFoldDB" id="A0AAQ3P3P9"/>
<feature type="compositionally biased region" description="Polar residues" evidence="1">
    <location>
        <begin position="1"/>
        <end position="12"/>
    </location>
</feature>
<gene>
    <name evidence="2" type="ORF">V8G54_008372</name>
</gene>
<feature type="compositionally biased region" description="Low complexity" evidence="1">
    <location>
        <begin position="13"/>
        <end position="28"/>
    </location>
</feature>
<protein>
    <submittedName>
        <fullName evidence="2">Uncharacterized protein</fullName>
    </submittedName>
</protein>
<evidence type="ECO:0000313" key="2">
    <source>
        <dbReference type="EMBL" id="WVZ21050.1"/>
    </source>
</evidence>
<dbReference type="Proteomes" id="UP001374535">
    <property type="component" value="Chromosome 2"/>
</dbReference>
<proteinExistence type="predicted"/>
<organism evidence="2 3">
    <name type="scientific">Vigna mungo</name>
    <name type="common">Black gram</name>
    <name type="synonym">Phaseolus mungo</name>
    <dbReference type="NCBI Taxonomy" id="3915"/>
    <lineage>
        <taxon>Eukaryota</taxon>
        <taxon>Viridiplantae</taxon>
        <taxon>Streptophyta</taxon>
        <taxon>Embryophyta</taxon>
        <taxon>Tracheophyta</taxon>
        <taxon>Spermatophyta</taxon>
        <taxon>Magnoliopsida</taxon>
        <taxon>eudicotyledons</taxon>
        <taxon>Gunneridae</taxon>
        <taxon>Pentapetalae</taxon>
        <taxon>rosids</taxon>
        <taxon>fabids</taxon>
        <taxon>Fabales</taxon>
        <taxon>Fabaceae</taxon>
        <taxon>Papilionoideae</taxon>
        <taxon>50 kb inversion clade</taxon>
        <taxon>NPAAA clade</taxon>
        <taxon>indigoferoid/millettioid clade</taxon>
        <taxon>Phaseoleae</taxon>
        <taxon>Vigna</taxon>
    </lineage>
</organism>
<evidence type="ECO:0000256" key="1">
    <source>
        <dbReference type="SAM" id="MobiDB-lite"/>
    </source>
</evidence>
<accession>A0AAQ3P3P9</accession>
<sequence length="110" mass="10975">PTSPLSKLSSSQTPLSLPAATTTLSPFTTSPPHPPSVPSTNTLPLSPPPPSTPLTISPSPATSSPSTPLARSPFLTQTTSSILPCSLSTTTLLSTTSPCTSSVSAPSPLP</sequence>
<keyword evidence="3" id="KW-1185">Reference proteome</keyword>